<dbReference type="PANTHER" id="PTHR33514:SF13">
    <property type="entry name" value="PROTEIN ABCI12, CHLOROPLASTIC"/>
    <property type="match status" value="1"/>
</dbReference>
<dbReference type="PANTHER" id="PTHR33514">
    <property type="entry name" value="PROTEIN ABCI12, CHLOROPLASTIC"/>
    <property type="match status" value="1"/>
</dbReference>
<evidence type="ECO:0000256" key="3">
    <source>
        <dbReference type="ARBA" id="ARBA00022989"/>
    </source>
</evidence>
<name>A0A328VIX7_9CHLR</name>
<dbReference type="Pfam" id="PF02361">
    <property type="entry name" value="CbiQ"/>
    <property type="match status" value="1"/>
</dbReference>
<gene>
    <name evidence="6" type="ORF">A4R35_14985</name>
</gene>
<dbReference type="CDD" id="cd16914">
    <property type="entry name" value="EcfT"/>
    <property type="match status" value="1"/>
</dbReference>
<reference evidence="6 7" key="1">
    <citation type="submission" date="2016-08" db="EMBL/GenBank/DDBJ databases">
        <title>Analysis of Carbohydrate Active Enzymes in Thermogemmatispora T81 Reveals Carbohydrate Degradation Ability.</title>
        <authorList>
            <person name="Tomazini A."/>
            <person name="Lal S."/>
            <person name="Stott M."/>
            <person name="Henrissat B."/>
            <person name="Polikarpov I."/>
            <person name="Sparling R."/>
            <person name="Levin D.B."/>
        </authorList>
    </citation>
    <scope>NUCLEOTIDE SEQUENCE [LARGE SCALE GENOMIC DNA]</scope>
    <source>
        <strain evidence="6 7">T81</strain>
    </source>
</reference>
<dbReference type="GO" id="GO:0005886">
    <property type="term" value="C:plasma membrane"/>
    <property type="evidence" value="ECO:0007669"/>
    <property type="project" value="TreeGrafter"/>
</dbReference>
<proteinExistence type="predicted"/>
<dbReference type="RefSeq" id="WP_112430744.1">
    <property type="nucleotide sequence ID" value="NZ_MCIF01000002.1"/>
</dbReference>
<keyword evidence="3 5" id="KW-1133">Transmembrane helix</keyword>
<accession>A0A328VIX7</accession>
<keyword evidence="7" id="KW-1185">Reference proteome</keyword>
<dbReference type="Proteomes" id="UP000248706">
    <property type="component" value="Unassembled WGS sequence"/>
</dbReference>
<protein>
    <recommendedName>
        <fullName evidence="8">Energy-coupling factor transporter transmembrane protein EcfT</fullName>
    </recommendedName>
</protein>
<evidence type="ECO:0000313" key="7">
    <source>
        <dbReference type="Proteomes" id="UP000248706"/>
    </source>
</evidence>
<dbReference type="EMBL" id="MCIF01000002">
    <property type="protein sequence ID" value="RAQ96841.1"/>
    <property type="molecule type" value="Genomic_DNA"/>
</dbReference>
<dbReference type="AlphaFoldDB" id="A0A328VIX7"/>
<keyword evidence="4 5" id="KW-0472">Membrane</keyword>
<evidence type="ECO:0000256" key="5">
    <source>
        <dbReference type="SAM" id="Phobius"/>
    </source>
</evidence>
<evidence type="ECO:0000256" key="1">
    <source>
        <dbReference type="ARBA" id="ARBA00004141"/>
    </source>
</evidence>
<evidence type="ECO:0000256" key="4">
    <source>
        <dbReference type="ARBA" id="ARBA00023136"/>
    </source>
</evidence>
<sequence length="303" mass="33667">MLITLPYVKRDTPIHRLDPRAKLLLLLAYGLAAAQTSNVWLILAGFVGAACYYGLARLKWSETRRAWLFIIFLNVILVFGNYFLSGGAIVQGIDLSHQHQLFSLPFLGFLNHPPYIGPKPLVFSVESITYMVTMGLRNFSIAFLAVAIPYTTNPGHIGVAFKQLGLPDQFAYAIDLSFRFLPTLARDFSVTLDAQRARGFELDKLRGGIFGRIARLAPLVVPIVIGSVVGAEDIVNAMELRCFGVGRRTWLTELQTRPVDRLLMVLAIAVFLLVTVLNILGNFYTSGPLHILHEQGLPAFLLR</sequence>
<keyword evidence="2 5" id="KW-0812">Transmembrane</keyword>
<feature type="transmembrane region" description="Helical" evidence="5">
    <location>
        <begin position="262"/>
        <end position="284"/>
    </location>
</feature>
<comment type="subcellular location">
    <subcellularLocation>
        <location evidence="1">Membrane</location>
        <topology evidence="1">Multi-pass membrane protein</topology>
    </subcellularLocation>
</comment>
<comment type="caution">
    <text evidence="6">The sequence shown here is derived from an EMBL/GenBank/DDBJ whole genome shotgun (WGS) entry which is preliminary data.</text>
</comment>
<evidence type="ECO:0008006" key="8">
    <source>
        <dbReference type="Google" id="ProtNLM"/>
    </source>
</evidence>
<dbReference type="OrthoDB" id="8075495at2"/>
<feature type="transmembrane region" description="Helical" evidence="5">
    <location>
        <begin position="26"/>
        <end position="54"/>
    </location>
</feature>
<evidence type="ECO:0000256" key="2">
    <source>
        <dbReference type="ARBA" id="ARBA00022692"/>
    </source>
</evidence>
<organism evidence="6 7">
    <name type="scientific">Thermogemmatispora tikiterensis</name>
    <dbReference type="NCBI Taxonomy" id="1825093"/>
    <lineage>
        <taxon>Bacteria</taxon>
        <taxon>Bacillati</taxon>
        <taxon>Chloroflexota</taxon>
        <taxon>Ktedonobacteria</taxon>
        <taxon>Thermogemmatisporales</taxon>
        <taxon>Thermogemmatisporaceae</taxon>
        <taxon>Thermogemmatispora</taxon>
    </lineage>
</organism>
<dbReference type="InterPro" id="IPR003339">
    <property type="entry name" value="ABC/ECF_trnsptr_transmembrane"/>
</dbReference>
<feature type="transmembrane region" description="Helical" evidence="5">
    <location>
        <begin position="66"/>
        <end position="84"/>
    </location>
</feature>
<evidence type="ECO:0000313" key="6">
    <source>
        <dbReference type="EMBL" id="RAQ96841.1"/>
    </source>
</evidence>